<dbReference type="EMBL" id="JAGYWB010000011">
    <property type="protein sequence ID" value="KAI0503794.1"/>
    <property type="molecule type" value="Genomic_DNA"/>
</dbReference>
<comment type="caution">
    <text evidence="1">The sequence shown here is derived from an EMBL/GenBank/DDBJ whole genome shotgun (WGS) entry which is preliminary data.</text>
</comment>
<evidence type="ECO:0000313" key="2">
    <source>
        <dbReference type="Proteomes" id="UP000829196"/>
    </source>
</evidence>
<keyword evidence="2" id="KW-1185">Reference proteome</keyword>
<dbReference type="Proteomes" id="UP000829196">
    <property type="component" value="Unassembled WGS sequence"/>
</dbReference>
<accession>A0A8T3B2X1</accession>
<gene>
    <name evidence="1" type="ORF">KFK09_014737</name>
</gene>
<reference evidence="1" key="1">
    <citation type="journal article" date="2022" name="Front. Genet.">
        <title>Chromosome-Scale Assembly of the Dendrobium nobile Genome Provides Insights Into the Molecular Mechanism of the Biosynthesis of the Medicinal Active Ingredient of Dendrobium.</title>
        <authorList>
            <person name="Xu Q."/>
            <person name="Niu S.-C."/>
            <person name="Li K.-L."/>
            <person name="Zheng P.-J."/>
            <person name="Zhang X.-J."/>
            <person name="Jia Y."/>
            <person name="Liu Y."/>
            <person name="Niu Y.-X."/>
            <person name="Yu L.-H."/>
            <person name="Chen D.-F."/>
            <person name="Zhang G.-Q."/>
        </authorList>
    </citation>
    <scope>NUCLEOTIDE SEQUENCE</scope>
    <source>
        <tissue evidence="1">Leaf</tissue>
    </source>
</reference>
<protein>
    <submittedName>
        <fullName evidence="1">Uncharacterized protein</fullName>
    </submittedName>
</protein>
<evidence type="ECO:0000313" key="1">
    <source>
        <dbReference type="EMBL" id="KAI0503794.1"/>
    </source>
</evidence>
<sequence>MKSPATPESKYVHPQQFLAPPLTLTAFPFQLDWAGDLFLHPEIWNSDLSQYEDPAGKASSGHHQVYLTLFS</sequence>
<name>A0A8T3B2X1_DENNO</name>
<dbReference type="AlphaFoldDB" id="A0A8T3B2X1"/>
<organism evidence="1 2">
    <name type="scientific">Dendrobium nobile</name>
    <name type="common">Orchid</name>
    <dbReference type="NCBI Taxonomy" id="94219"/>
    <lineage>
        <taxon>Eukaryota</taxon>
        <taxon>Viridiplantae</taxon>
        <taxon>Streptophyta</taxon>
        <taxon>Embryophyta</taxon>
        <taxon>Tracheophyta</taxon>
        <taxon>Spermatophyta</taxon>
        <taxon>Magnoliopsida</taxon>
        <taxon>Liliopsida</taxon>
        <taxon>Asparagales</taxon>
        <taxon>Orchidaceae</taxon>
        <taxon>Epidendroideae</taxon>
        <taxon>Malaxideae</taxon>
        <taxon>Dendrobiinae</taxon>
        <taxon>Dendrobium</taxon>
    </lineage>
</organism>
<proteinExistence type="predicted"/>